<evidence type="ECO:0000313" key="2">
    <source>
        <dbReference type="Proteomes" id="UP000078486"/>
    </source>
</evidence>
<keyword evidence="2" id="KW-1185">Reference proteome</keyword>
<dbReference type="EMBL" id="LRRQ01000086">
    <property type="protein sequence ID" value="OAM89606.1"/>
    <property type="molecule type" value="Genomic_DNA"/>
</dbReference>
<dbReference type="SUPFAM" id="SSF56112">
    <property type="entry name" value="Protein kinase-like (PK-like)"/>
    <property type="match status" value="1"/>
</dbReference>
<name>A0A178IKG5_9BACT</name>
<accession>A0A178IKG5</accession>
<gene>
    <name evidence="1" type="ORF">AW736_12375</name>
</gene>
<comment type="caution">
    <text evidence="1">The sequence shown here is derived from an EMBL/GenBank/DDBJ whole genome shotgun (WGS) entry which is preliminary data.</text>
</comment>
<dbReference type="STRING" id="1184151.AW736_12375"/>
<evidence type="ECO:0000313" key="1">
    <source>
        <dbReference type="EMBL" id="OAM89606.1"/>
    </source>
</evidence>
<dbReference type="RefSeq" id="WP_068770539.1">
    <property type="nucleotide sequence ID" value="NZ_CP109796.1"/>
</dbReference>
<sequence length="139" mass="16326">MHEVKDTRRAMVRIGYDGRVHKTFRGHQARERFENEVRVLRHLEERGCDFVPRVLETDPERLLLVTNNCGGRVEHMSEERVREVFAALEPFGIRHEDPFLRNITYRIRDGRFCIIDFEFATFLDGPHAGVSLKPPPPDE</sequence>
<dbReference type="OrthoDB" id="193799at2"/>
<dbReference type="AlphaFoldDB" id="A0A178IKG5"/>
<protein>
    <submittedName>
        <fullName evidence="1">Serine/threonine protein phosphatase</fullName>
    </submittedName>
</protein>
<dbReference type="Proteomes" id="UP000078486">
    <property type="component" value="Unassembled WGS sequence"/>
</dbReference>
<dbReference type="InterPro" id="IPR011009">
    <property type="entry name" value="Kinase-like_dom_sf"/>
</dbReference>
<reference evidence="1 2" key="1">
    <citation type="submission" date="2016-01" db="EMBL/GenBank/DDBJ databases">
        <title>High potential of lignocellulose degradation of a new Verrucomicrobia species.</title>
        <authorList>
            <person name="Wang Y."/>
            <person name="Shi Y."/>
            <person name="Qiu Z."/>
            <person name="Liu S."/>
            <person name="Yang H."/>
        </authorList>
    </citation>
    <scope>NUCLEOTIDE SEQUENCE [LARGE SCALE GENOMIC DNA]</scope>
    <source>
        <strain evidence="1 2">TSB47</strain>
    </source>
</reference>
<organism evidence="1 2">
    <name type="scientific">Termitidicoccus mucosus</name>
    <dbReference type="NCBI Taxonomy" id="1184151"/>
    <lineage>
        <taxon>Bacteria</taxon>
        <taxon>Pseudomonadati</taxon>
        <taxon>Verrucomicrobiota</taxon>
        <taxon>Opitutia</taxon>
        <taxon>Opitutales</taxon>
        <taxon>Opitutaceae</taxon>
        <taxon>Termitidicoccus</taxon>
    </lineage>
</organism>
<dbReference type="PROSITE" id="PS50096">
    <property type="entry name" value="IQ"/>
    <property type="match status" value="1"/>
</dbReference>
<proteinExistence type="predicted"/>